<dbReference type="InterPro" id="IPR050486">
    <property type="entry name" value="Mannose-1P_guanyltransferase"/>
</dbReference>
<organism evidence="2 3">
    <name type="scientific">Saccharobesus litoralis</name>
    <dbReference type="NCBI Taxonomy" id="2172099"/>
    <lineage>
        <taxon>Bacteria</taxon>
        <taxon>Pseudomonadati</taxon>
        <taxon>Pseudomonadota</taxon>
        <taxon>Gammaproteobacteria</taxon>
        <taxon>Alteromonadales</taxon>
        <taxon>Alteromonadaceae</taxon>
        <taxon>Saccharobesus</taxon>
    </lineage>
</organism>
<dbReference type="RefSeq" id="WP_108602942.1">
    <property type="nucleotide sequence ID" value="NZ_CP026604.1"/>
</dbReference>
<gene>
    <name evidence="2" type="ORF">C2869_10765</name>
</gene>
<dbReference type="OrthoDB" id="9788272at2"/>
<dbReference type="InterPro" id="IPR054790">
    <property type="entry name" value="MurU"/>
</dbReference>
<feature type="domain" description="Nucleotidyl transferase" evidence="1">
    <location>
        <begin position="2"/>
        <end position="128"/>
    </location>
</feature>
<dbReference type="Pfam" id="PF00483">
    <property type="entry name" value="NTP_transferase"/>
    <property type="match status" value="1"/>
</dbReference>
<evidence type="ECO:0000313" key="3">
    <source>
        <dbReference type="Proteomes" id="UP000244441"/>
    </source>
</evidence>
<dbReference type="Proteomes" id="UP000244441">
    <property type="component" value="Chromosome"/>
</dbReference>
<dbReference type="EMBL" id="CP026604">
    <property type="protein sequence ID" value="AWB66886.1"/>
    <property type="molecule type" value="Genomic_DNA"/>
</dbReference>
<dbReference type="CDD" id="cd06422">
    <property type="entry name" value="NTP_transferase_like_1"/>
    <property type="match status" value="1"/>
</dbReference>
<dbReference type="Gene3D" id="3.90.550.10">
    <property type="entry name" value="Spore Coat Polysaccharide Biosynthesis Protein SpsA, Chain A"/>
    <property type="match status" value="1"/>
</dbReference>
<dbReference type="NCBIfam" id="NF045761">
    <property type="entry name" value="NAMPUrTaseMurU"/>
    <property type="match status" value="1"/>
</dbReference>
<name>A0A2S0VRP0_9ALTE</name>
<accession>A0A2S0VRP0</accession>
<protein>
    <recommendedName>
        <fullName evidence="1">Nucleotidyl transferase domain-containing protein</fullName>
    </recommendedName>
</protein>
<evidence type="ECO:0000313" key="2">
    <source>
        <dbReference type="EMBL" id="AWB66886.1"/>
    </source>
</evidence>
<dbReference type="InterPro" id="IPR029044">
    <property type="entry name" value="Nucleotide-diphossugar_trans"/>
</dbReference>
<proteinExistence type="predicted"/>
<dbReference type="SUPFAM" id="SSF53448">
    <property type="entry name" value="Nucleotide-diphospho-sugar transferases"/>
    <property type="match status" value="1"/>
</dbReference>
<reference evidence="2 3" key="1">
    <citation type="submission" date="2018-01" db="EMBL/GenBank/DDBJ databases">
        <title>Genome sequence of a Cantenovulum-like bacteria.</title>
        <authorList>
            <person name="Tan W.R."/>
            <person name="Lau N.-S."/>
            <person name="Go F."/>
            <person name="Amirul A.-A.A."/>
        </authorList>
    </citation>
    <scope>NUCLEOTIDE SEQUENCE [LARGE SCALE GENOMIC DNA]</scope>
    <source>
        <strain evidence="2 3">CCB-QB4</strain>
    </source>
</reference>
<keyword evidence="3" id="KW-1185">Reference proteome</keyword>
<evidence type="ECO:0000259" key="1">
    <source>
        <dbReference type="Pfam" id="PF00483"/>
    </source>
</evidence>
<dbReference type="PANTHER" id="PTHR22572">
    <property type="entry name" value="SUGAR-1-PHOSPHATE GUANYL TRANSFERASE"/>
    <property type="match status" value="1"/>
</dbReference>
<dbReference type="InterPro" id="IPR005835">
    <property type="entry name" value="NTP_transferase_dom"/>
</dbReference>
<dbReference type="AlphaFoldDB" id="A0A2S0VRP0"/>
<sequence>MKAMILAAGQGKRMRPLTLHTPKPLLTVNNKPLMQYHIEALRQLGIKEFVVNLAYLGSKIEDYFADGTKFGVHIQYSYEEVDALETAGGIKQALSLLGNEEFILVNGDVWTDYDFSRLQQPLNEFEAKLVLVNNPEHHKAGDFAIDNGLASLNTLPKYTYAGIGRFSTRFFQAVKQVPAPLGPLLKASIQQQKVCAELHEGDWCDVGTPARLASLKQQVE</sequence>
<dbReference type="KEGG" id="cate:C2869_10765"/>